<dbReference type="PANTHER" id="PTHR46093:SF5">
    <property type="entry name" value="OS02G0822800 PROTEIN"/>
    <property type="match status" value="1"/>
</dbReference>
<feature type="domain" description="Acyl-CoA-binding" evidence="4">
    <location>
        <begin position="540"/>
        <end position="643"/>
    </location>
</feature>
<keyword evidence="1" id="KW-0880">Kelch repeat</keyword>
<reference evidence="5 6" key="1">
    <citation type="submission" date="2024-01" db="EMBL/GenBank/DDBJ databases">
        <title>The genomes of 5 underutilized Papilionoideae crops provide insights into root nodulation and disease resistanc.</title>
        <authorList>
            <person name="Jiang F."/>
        </authorList>
    </citation>
    <scope>NUCLEOTIDE SEQUENCE [LARGE SCALE GENOMIC DNA]</scope>
    <source>
        <strain evidence="5">DUOXIRENSHENG_FW03</strain>
        <tissue evidence="5">Leaves</tissue>
    </source>
</reference>
<name>A0AAN9SAD1_PSOTE</name>
<evidence type="ECO:0000256" key="1">
    <source>
        <dbReference type="ARBA" id="ARBA00022441"/>
    </source>
</evidence>
<keyword evidence="6" id="KW-1185">Reference proteome</keyword>
<evidence type="ECO:0000256" key="3">
    <source>
        <dbReference type="SAM" id="Coils"/>
    </source>
</evidence>
<evidence type="ECO:0000256" key="2">
    <source>
        <dbReference type="ARBA" id="ARBA00022737"/>
    </source>
</evidence>
<dbReference type="InterPro" id="IPR015915">
    <property type="entry name" value="Kelch-typ_b-propeller"/>
</dbReference>
<keyword evidence="3" id="KW-0175">Coiled coil</keyword>
<dbReference type="Pfam" id="PF01344">
    <property type="entry name" value="Kelch_1"/>
    <property type="match status" value="1"/>
</dbReference>
<dbReference type="Proteomes" id="UP001386955">
    <property type="component" value="Unassembled WGS sequence"/>
</dbReference>
<dbReference type="InterPro" id="IPR011043">
    <property type="entry name" value="Gal_Oxase/kelch_b-propeller"/>
</dbReference>
<evidence type="ECO:0000313" key="5">
    <source>
        <dbReference type="EMBL" id="KAK7391520.1"/>
    </source>
</evidence>
<dbReference type="AlphaFoldDB" id="A0AAN9SAD1"/>
<gene>
    <name evidence="5" type="ORF">VNO78_19936</name>
</gene>
<keyword evidence="2" id="KW-0677">Repeat</keyword>
<proteinExistence type="predicted"/>
<dbReference type="EMBL" id="JAYMYS010000005">
    <property type="protein sequence ID" value="KAK7391520.1"/>
    <property type="molecule type" value="Genomic_DNA"/>
</dbReference>
<accession>A0AAN9SAD1</accession>
<sequence length="657" mass="73048">MMMSFKMSLVSVVRVSCKLQRARGSCRICFVARVRNNCLPARRRIHCDLDGGSRSATVRSPLPPHQTTARPDLKPLSINRFHSFSPTILIHPLLLAPISNSMKFELIFYSVLDPDLQFQILKAIMITAASVGCKLFSVFTLFLVLPGLKEYWRDMEVNNWHKDLIYDEWVPITVSGPRPAARYKHAATVVDEKLYIAGGSRNGRHLSDVQVFDLRSLTWSSLKLKANVGKDDDNLQEILPATSGHNMIRWGEKLLLLGGNSRDSSADFTVRYIDLETCQFGVINTSGNVPVARVGQSATLVGSRVILFGGEDMSRKLLNDVYVLDLGSMTWEMIKTTQTPPTPRYDHAAAIQGERYLLIFGGCSHSVFFNDLHLLDMQTMEWSQPQTQGDLVTPRAGHAGITIDESWFIVGGGDNRSGCPETLVLDMSKLVWSVLTVVKQKDPLSSEGLNVCSATIDGEKYLLAFGGYNGRYSNEVFVMRPKAKDTMRPKIFQSPAAAAAAASVTSAYALSKSEKLDFIHLDDMNSKLSVNGHPKDDATDKIEAIKEEKRLLELSIAEVRAENSKLGGEIEEINNNHAELTKELQSVQGQLVAERSRCFNLEAKIAELQKVLESMQSVEDEVQALREKKSALDQEMELAATAQRKSSGWRWFGGSET</sequence>
<feature type="coiled-coil region" evidence="3">
    <location>
        <begin position="535"/>
        <end position="645"/>
    </location>
</feature>
<evidence type="ECO:0000313" key="6">
    <source>
        <dbReference type="Proteomes" id="UP001386955"/>
    </source>
</evidence>
<evidence type="ECO:0000259" key="4">
    <source>
        <dbReference type="Pfam" id="PF24922"/>
    </source>
</evidence>
<dbReference type="PANTHER" id="PTHR46093">
    <property type="entry name" value="ACYL-COA-BINDING DOMAIN-CONTAINING PROTEIN 5"/>
    <property type="match status" value="1"/>
</dbReference>
<protein>
    <recommendedName>
        <fullName evidence="4">Acyl-CoA-binding domain-containing protein</fullName>
    </recommendedName>
</protein>
<comment type="caution">
    <text evidence="5">The sequence shown here is derived from an EMBL/GenBank/DDBJ whole genome shotgun (WGS) entry which is preliminary data.</text>
</comment>
<dbReference type="SUPFAM" id="SSF50965">
    <property type="entry name" value="Galactose oxidase, central domain"/>
    <property type="match status" value="1"/>
</dbReference>
<dbReference type="Pfam" id="PF24922">
    <property type="entry name" value="ACBP4_C"/>
    <property type="match status" value="1"/>
</dbReference>
<dbReference type="Gene3D" id="2.120.10.80">
    <property type="entry name" value="Kelch-type beta propeller"/>
    <property type="match status" value="2"/>
</dbReference>
<dbReference type="InterPro" id="IPR056819">
    <property type="entry name" value="ACBP4-6_C"/>
</dbReference>
<dbReference type="InterPro" id="IPR006652">
    <property type="entry name" value="Kelch_1"/>
</dbReference>
<dbReference type="Pfam" id="PF24681">
    <property type="entry name" value="Kelch_KLHDC2_KLHL20_DRC7"/>
    <property type="match status" value="1"/>
</dbReference>
<organism evidence="5 6">
    <name type="scientific">Psophocarpus tetragonolobus</name>
    <name type="common">Winged bean</name>
    <name type="synonym">Dolichos tetragonolobus</name>
    <dbReference type="NCBI Taxonomy" id="3891"/>
    <lineage>
        <taxon>Eukaryota</taxon>
        <taxon>Viridiplantae</taxon>
        <taxon>Streptophyta</taxon>
        <taxon>Embryophyta</taxon>
        <taxon>Tracheophyta</taxon>
        <taxon>Spermatophyta</taxon>
        <taxon>Magnoliopsida</taxon>
        <taxon>eudicotyledons</taxon>
        <taxon>Gunneridae</taxon>
        <taxon>Pentapetalae</taxon>
        <taxon>rosids</taxon>
        <taxon>fabids</taxon>
        <taxon>Fabales</taxon>
        <taxon>Fabaceae</taxon>
        <taxon>Papilionoideae</taxon>
        <taxon>50 kb inversion clade</taxon>
        <taxon>NPAAA clade</taxon>
        <taxon>indigoferoid/millettioid clade</taxon>
        <taxon>Phaseoleae</taxon>
        <taxon>Psophocarpus</taxon>
    </lineage>
</organism>